<reference evidence="7" key="3">
    <citation type="submission" date="2015-06" db="UniProtKB">
        <authorList>
            <consortium name="EnsemblMetazoa"/>
        </authorList>
    </citation>
    <scope>IDENTIFICATION</scope>
</reference>
<dbReference type="InterPro" id="IPR051093">
    <property type="entry name" value="Neuroligin/BSAL"/>
</dbReference>
<keyword evidence="8" id="KW-1185">Reference proteome</keyword>
<keyword evidence="4" id="KW-0732">Signal</keyword>
<dbReference type="InterPro" id="IPR002018">
    <property type="entry name" value="CarbesteraseB"/>
</dbReference>
<evidence type="ECO:0000256" key="3">
    <source>
        <dbReference type="SAM" id="Phobius"/>
    </source>
</evidence>
<feature type="region of interest" description="Disordered" evidence="2">
    <location>
        <begin position="603"/>
        <end position="647"/>
    </location>
</feature>
<evidence type="ECO:0000313" key="7">
    <source>
        <dbReference type="EnsemblMetazoa" id="CapteP229344"/>
    </source>
</evidence>
<evidence type="ECO:0000313" key="6">
    <source>
        <dbReference type="EMBL" id="ELT96372.1"/>
    </source>
</evidence>
<gene>
    <name evidence="6" type="ORF">CAPTEDRAFT_229344</name>
</gene>
<dbReference type="SUPFAM" id="SSF53474">
    <property type="entry name" value="alpha/beta-Hydrolases"/>
    <property type="match status" value="1"/>
</dbReference>
<evidence type="ECO:0000256" key="4">
    <source>
        <dbReference type="SAM" id="SignalP"/>
    </source>
</evidence>
<dbReference type="OrthoDB" id="408631at2759"/>
<dbReference type="Pfam" id="PF00135">
    <property type="entry name" value="COesterase"/>
    <property type="match status" value="1"/>
</dbReference>
<dbReference type="STRING" id="283909.R7TS12"/>
<proteinExistence type="inferred from homology"/>
<evidence type="ECO:0000256" key="2">
    <source>
        <dbReference type="SAM" id="MobiDB-lite"/>
    </source>
</evidence>
<dbReference type="AlphaFoldDB" id="R7TS12"/>
<dbReference type="InterPro" id="IPR029058">
    <property type="entry name" value="AB_hydrolase_fold"/>
</dbReference>
<evidence type="ECO:0000259" key="5">
    <source>
        <dbReference type="Pfam" id="PF00135"/>
    </source>
</evidence>
<dbReference type="ESTHER" id="capte-r7ts12">
    <property type="family name" value="Cholinesterase-like"/>
</dbReference>
<dbReference type="Proteomes" id="UP000014760">
    <property type="component" value="Unassembled WGS sequence"/>
</dbReference>
<dbReference type="Gene3D" id="3.40.50.1820">
    <property type="entry name" value="alpha/beta hydrolase"/>
    <property type="match status" value="1"/>
</dbReference>
<protein>
    <recommendedName>
        <fullName evidence="5">Carboxylesterase type B domain-containing protein</fullName>
    </recommendedName>
</protein>
<feature type="transmembrane region" description="Helical" evidence="3">
    <location>
        <begin position="562"/>
        <end position="587"/>
    </location>
</feature>
<keyword evidence="3" id="KW-0472">Membrane</keyword>
<accession>R7TS12</accession>
<comment type="similarity">
    <text evidence="1">Belongs to the type-B carboxylesterase/lipase family.</text>
</comment>
<dbReference type="EMBL" id="AMQN01011347">
    <property type="status" value="NOT_ANNOTATED_CDS"/>
    <property type="molecule type" value="Genomic_DNA"/>
</dbReference>
<name>R7TS12_CAPTE</name>
<dbReference type="EMBL" id="KB308842">
    <property type="protein sequence ID" value="ELT96372.1"/>
    <property type="molecule type" value="Genomic_DNA"/>
</dbReference>
<feature type="signal peptide" evidence="4">
    <location>
        <begin position="1"/>
        <end position="18"/>
    </location>
</feature>
<feature type="domain" description="Carboxylesterase type B" evidence="5">
    <location>
        <begin position="34"/>
        <end position="521"/>
    </location>
</feature>
<reference evidence="6 8" key="2">
    <citation type="journal article" date="2013" name="Nature">
        <title>Insights into bilaterian evolution from three spiralian genomes.</title>
        <authorList>
            <person name="Simakov O."/>
            <person name="Marletaz F."/>
            <person name="Cho S.J."/>
            <person name="Edsinger-Gonzales E."/>
            <person name="Havlak P."/>
            <person name="Hellsten U."/>
            <person name="Kuo D.H."/>
            <person name="Larsson T."/>
            <person name="Lv J."/>
            <person name="Arendt D."/>
            <person name="Savage R."/>
            <person name="Osoegawa K."/>
            <person name="de Jong P."/>
            <person name="Grimwood J."/>
            <person name="Chapman J.A."/>
            <person name="Shapiro H."/>
            <person name="Aerts A."/>
            <person name="Otillar R.P."/>
            <person name="Terry A.Y."/>
            <person name="Boore J.L."/>
            <person name="Grigoriev I.V."/>
            <person name="Lindberg D.R."/>
            <person name="Seaver E.C."/>
            <person name="Weisblat D.A."/>
            <person name="Putnam N.H."/>
            <person name="Rokhsar D.S."/>
        </authorList>
    </citation>
    <scope>NUCLEOTIDE SEQUENCE</scope>
    <source>
        <strain evidence="6 8">I ESC-2004</strain>
    </source>
</reference>
<evidence type="ECO:0000313" key="8">
    <source>
        <dbReference type="Proteomes" id="UP000014760"/>
    </source>
</evidence>
<dbReference type="PANTHER" id="PTHR43903">
    <property type="entry name" value="NEUROLIGIN"/>
    <property type="match status" value="1"/>
</dbReference>
<keyword evidence="3" id="KW-1133">Transmembrane helix</keyword>
<evidence type="ECO:0000256" key="1">
    <source>
        <dbReference type="ARBA" id="ARBA00005964"/>
    </source>
</evidence>
<dbReference type="OMA" id="SRMFTED"/>
<feature type="chain" id="PRO_5008787300" description="Carboxylesterase type B domain-containing protein" evidence="4">
    <location>
        <begin position="19"/>
        <end position="647"/>
    </location>
</feature>
<keyword evidence="3" id="KW-0812">Transmembrane</keyword>
<reference evidence="8" key="1">
    <citation type="submission" date="2012-12" db="EMBL/GenBank/DDBJ databases">
        <authorList>
            <person name="Hellsten U."/>
            <person name="Grimwood J."/>
            <person name="Chapman J.A."/>
            <person name="Shapiro H."/>
            <person name="Aerts A."/>
            <person name="Otillar R.P."/>
            <person name="Terry A.Y."/>
            <person name="Boore J.L."/>
            <person name="Simakov O."/>
            <person name="Marletaz F."/>
            <person name="Cho S.-J."/>
            <person name="Edsinger-Gonzales E."/>
            <person name="Havlak P."/>
            <person name="Kuo D.-H."/>
            <person name="Larsson T."/>
            <person name="Lv J."/>
            <person name="Arendt D."/>
            <person name="Savage R."/>
            <person name="Osoegawa K."/>
            <person name="de Jong P."/>
            <person name="Lindberg D.R."/>
            <person name="Seaver E.C."/>
            <person name="Weisblat D.A."/>
            <person name="Putnam N.H."/>
            <person name="Grigoriev I.V."/>
            <person name="Rokhsar D.S."/>
        </authorList>
    </citation>
    <scope>NUCLEOTIDE SEQUENCE</scope>
    <source>
        <strain evidence="8">I ESC-2004</strain>
    </source>
</reference>
<dbReference type="HOGENOM" id="CLU_006586_13_0_1"/>
<dbReference type="EnsemblMetazoa" id="CapteT229344">
    <property type="protein sequence ID" value="CapteP229344"/>
    <property type="gene ID" value="CapteG229344"/>
</dbReference>
<sequence length="647" mass="72102">MRLLYLLLFLLSSSGSTSLDPGYSGLEEGDAVSDVIIQTKVGGIQGLVVNSSGVLSTRFLGVPYARPPIGDLRFAMPQRHPGWAVRAPLRATEYRFACYQDMDDLKAKTADAGYRRRLDKVLMSEDCLYLNMYVPLNMSDISHLNTRSMPVMVFLHGGGFQGGTAIPFEGWRLACHNNVIVVSVEYRVGVFGFLSTRNSAAPGNLGLWDQRHALHWIWDNIREIGGSPESITVFGEDAGAMSAGFHVVSPQSRGLLSRVIMQSGSMISPSAIQKTPITIATTLANTLRCPVANSTHMIDCLQRISAHALQSASSGHDWLPIVDGKFLPDSPRALLQQGKFNWVDAIIGVRQEPLETSPPLVFSQFEAELKEGAQSIYLAQQQGGRFEEFYAAVLLEYAFCEDTTHAPLLSDFRHDAFTVAPSVEAARHLSRSDKKVFFYSFDLSEDELSFVFGENDGGLFQKAVMDAWSNFAQTGDPNPVNDRGIHWRPYNEIQRHYVTLNQVLDKRSMHQDPWPRACAFWNEYVPHVLSAKNRRWGSQCSGQELCSSLVGSVRSPDRITTAAMWTLTGTCVILLLVLVALSALCCLRYDCCRRRPSMQPMDDISRTPIYATPTKNQNSLRRKHLKQNTPNGSETRRLHPLPYCDET</sequence>
<organism evidence="6">
    <name type="scientific">Capitella teleta</name>
    <name type="common">Polychaete worm</name>
    <dbReference type="NCBI Taxonomy" id="283909"/>
    <lineage>
        <taxon>Eukaryota</taxon>
        <taxon>Metazoa</taxon>
        <taxon>Spiralia</taxon>
        <taxon>Lophotrochozoa</taxon>
        <taxon>Annelida</taxon>
        <taxon>Polychaeta</taxon>
        <taxon>Sedentaria</taxon>
        <taxon>Scolecida</taxon>
        <taxon>Capitellidae</taxon>
        <taxon>Capitella</taxon>
    </lineage>
</organism>